<feature type="domain" description="DUF403" evidence="2">
    <location>
        <begin position="580"/>
        <end position="893"/>
    </location>
</feature>
<dbReference type="KEGG" id="ome:OLMES_3825"/>
<dbReference type="InterPro" id="IPR025841">
    <property type="entry name" value="CP_ATPgrasp_2"/>
</dbReference>
<protein>
    <submittedName>
        <fullName evidence="4">Uncharacterized protein</fullName>
    </submittedName>
</protein>
<dbReference type="SUPFAM" id="SSF56059">
    <property type="entry name" value="Glutathione synthetase ATP-binding domain-like"/>
    <property type="match status" value="1"/>
</dbReference>
<evidence type="ECO:0000259" key="2">
    <source>
        <dbReference type="Pfam" id="PF04168"/>
    </source>
</evidence>
<dbReference type="RefSeq" id="WP_232465149.1">
    <property type="nucleotide sequence ID" value="NZ_CP021425.1"/>
</dbReference>
<accession>A0A1Y0IEE9</accession>
<gene>
    <name evidence="4" type="ORF">OLMES_3825</name>
</gene>
<dbReference type="Pfam" id="PF14403">
    <property type="entry name" value="CP_ATPgrasp_2"/>
    <property type="match status" value="1"/>
</dbReference>
<evidence type="ECO:0000313" key="4">
    <source>
        <dbReference type="EMBL" id="ARU57845.1"/>
    </source>
</evidence>
<feature type="compositionally biased region" description="Acidic residues" evidence="1">
    <location>
        <begin position="63"/>
        <end position="78"/>
    </location>
</feature>
<feature type="region of interest" description="Disordered" evidence="1">
    <location>
        <begin position="1"/>
        <end position="86"/>
    </location>
</feature>
<evidence type="ECO:0000259" key="3">
    <source>
        <dbReference type="Pfam" id="PF14403"/>
    </source>
</evidence>
<dbReference type="InterPro" id="IPR051680">
    <property type="entry name" value="ATP-dep_Glu-Cys_Ligase-2"/>
</dbReference>
<feature type="compositionally biased region" description="Polar residues" evidence="1">
    <location>
        <begin position="19"/>
        <end position="32"/>
    </location>
</feature>
<feature type="domain" description="Circularly permuted ATP-grasp type 2" evidence="3">
    <location>
        <begin position="164"/>
        <end position="534"/>
    </location>
</feature>
<dbReference type="Gene3D" id="3.30.1490.270">
    <property type="match status" value="1"/>
</dbReference>
<organism evidence="4 5">
    <name type="scientific">Oleiphilus messinensis</name>
    <dbReference type="NCBI Taxonomy" id="141451"/>
    <lineage>
        <taxon>Bacteria</taxon>
        <taxon>Pseudomonadati</taxon>
        <taxon>Pseudomonadota</taxon>
        <taxon>Gammaproteobacteria</taxon>
        <taxon>Oceanospirillales</taxon>
        <taxon>Oleiphilaceae</taxon>
        <taxon>Oleiphilus</taxon>
    </lineage>
</organism>
<dbReference type="Gene3D" id="3.40.50.11290">
    <property type="match status" value="1"/>
</dbReference>
<evidence type="ECO:0000256" key="1">
    <source>
        <dbReference type="SAM" id="MobiDB-lite"/>
    </source>
</evidence>
<sequence>MGDKDNSTTTDVTDPGPASSDSAAVQPAQTDLLSDAALEGGSDKAETVSGSARSKSDIADGLASEDSESGNQDSEEVGSEQGELGFMGSPYIPLDGSFDEMVDKSGAVRSHWSNFSRYFRRATGAELTRLRRETQRRLKEQGVNYNVYHDPEGMRRTWQLDPLPLVIDGDDWRSLEQGLEQRARLFSMLLTDILGHQTCIREGLVPPELVLQNPGLLNSVIGSPQQPLSLFAVDITRGPKGEWWVLSDRTQSPSGAGYVLEARMVSRRVLGANGSEQIAPLGQFFHHFKRQMMSLAPDQTKEPTIVLLSPGIGNEVYFEHAYLVAQLGITLVQGDDLTVRQGRVYLKTVDDLKQVDVIIRRVDDSFCDPLNFRADSMLGVPGLAQAQLLGRVGMANPLGAGILESPGLLPFLPRLAKHFLAEELKLPNVATWWCGQEKERQHVLANLDRMVIKKVDRSCHAEFGGQLSAKDKQQLKEKINATPWLYAGQELINFSTVPTLTDDAIVPRHHVLRGFAVGNGESYNVMPGGLCRVSPVTNTFVVSGQGGGQSKDTWVLSKQSTRENVAPIVTRQRRTSAAVLTSRAAEHLFWMARYLERSESLLRLIRAYMKRLESYHDYGFESDLHVLSSFKTTFDLYCQTGNRLLRTDSMQSLVLNAQKVGSVAFNLHMSIQSAYTVRDLWSWDCWRAIEELEELLEYSERNWSVLASDQFIQPFLTALLAFWGASRESLALDQGGLWLQIGRRHERALNTLFGTAAICREFDLEGEDSHSGFGIREVLLEAHDCLNSHRRRYGTELSFYTVWQHLLLEPSNPRSVVSALAELEPYLKHLNVTPHRGLIALEKRILAVTTPLQLADAGEWYNAELTVTKLAPFLQELKQKLDQFGFDIEHQYFKHAQPVTRLLR</sequence>
<dbReference type="PANTHER" id="PTHR34595:SF2">
    <property type="entry name" value="BLR2978 PROTEIN"/>
    <property type="match status" value="1"/>
</dbReference>
<dbReference type="EMBL" id="CP021425">
    <property type="protein sequence ID" value="ARU57845.1"/>
    <property type="molecule type" value="Genomic_DNA"/>
</dbReference>
<evidence type="ECO:0000313" key="5">
    <source>
        <dbReference type="Proteomes" id="UP000196027"/>
    </source>
</evidence>
<name>A0A1Y0IEE9_9GAMM</name>
<dbReference type="AlphaFoldDB" id="A0A1Y0IEE9"/>
<dbReference type="InterPro" id="IPR007296">
    <property type="entry name" value="DUF403"/>
</dbReference>
<dbReference type="Proteomes" id="UP000196027">
    <property type="component" value="Chromosome"/>
</dbReference>
<dbReference type="PANTHER" id="PTHR34595">
    <property type="entry name" value="BLR5612 PROTEIN"/>
    <property type="match status" value="1"/>
</dbReference>
<proteinExistence type="predicted"/>
<reference evidence="4 5" key="1">
    <citation type="submission" date="2017-05" db="EMBL/GenBank/DDBJ databases">
        <title>Genomic insights into alkan degradation activity of Oleiphilus messinensis.</title>
        <authorList>
            <person name="Kozyavkin S.A."/>
            <person name="Slesarev A.I."/>
            <person name="Golyshin P.N."/>
            <person name="Korzhenkov A."/>
            <person name="Golyshina O.N."/>
            <person name="Toshchakov S.V."/>
        </authorList>
    </citation>
    <scope>NUCLEOTIDE SEQUENCE [LARGE SCALE GENOMIC DNA]</scope>
    <source>
        <strain evidence="4 5">ME102</strain>
    </source>
</reference>
<dbReference type="Pfam" id="PF04168">
    <property type="entry name" value="Alpha-E"/>
    <property type="match status" value="1"/>
</dbReference>
<keyword evidence="5" id="KW-1185">Reference proteome</keyword>